<gene>
    <name evidence="8" type="ORF">CBER1_00558</name>
</gene>
<dbReference type="STRING" id="357750.A0A2S6CBE0"/>
<feature type="compositionally biased region" description="Low complexity" evidence="6">
    <location>
        <begin position="1"/>
        <end position="10"/>
    </location>
</feature>
<evidence type="ECO:0000313" key="8">
    <source>
        <dbReference type="EMBL" id="PPJ57037.1"/>
    </source>
</evidence>
<dbReference type="Pfam" id="PF13520">
    <property type="entry name" value="AA_permease_2"/>
    <property type="match status" value="1"/>
</dbReference>
<keyword evidence="2" id="KW-0813">Transport</keyword>
<feature type="transmembrane region" description="Helical" evidence="7">
    <location>
        <begin position="81"/>
        <end position="98"/>
    </location>
</feature>
<evidence type="ECO:0000313" key="9">
    <source>
        <dbReference type="Proteomes" id="UP000237631"/>
    </source>
</evidence>
<dbReference type="InterPro" id="IPR036047">
    <property type="entry name" value="F-box-like_dom_sf"/>
</dbReference>
<keyword evidence="4 7" id="KW-1133">Transmembrane helix</keyword>
<evidence type="ECO:0008006" key="10">
    <source>
        <dbReference type="Google" id="ProtNLM"/>
    </source>
</evidence>
<feature type="transmembrane region" description="Helical" evidence="7">
    <location>
        <begin position="239"/>
        <end position="257"/>
    </location>
</feature>
<feature type="compositionally biased region" description="Polar residues" evidence="6">
    <location>
        <begin position="23"/>
        <end position="36"/>
    </location>
</feature>
<dbReference type="Gene3D" id="1.20.1740.10">
    <property type="entry name" value="Amino acid/polyamine transporter I"/>
    <property type="match status" value="1"/>
</dbReference>
<keyword evidence="3 7" id="KW-0812">Transmembrane</keyword>
<name>A0A2S6CBE0_9PEZI</name>
<feature type="transmembrane region" description="Helical" evidence="7">
    <location>
        <begin position="321"/>
        <end position="340"/>
    </location>
</feature>
<reference evidence="9" key="1">
    <citation type="journal article" date="2017" name="bioRxiv">
        <title>Conservation of a gene cluster reveals novel cercosporin biosynthetic mechanisms and extends production to the genus Colletotrichum.</title>
        <authorList>
            <person name="de Jonge R."/>
            <person name="Ebert M.K."/>
            <person name="Huitt-Roehl C.R."/>
            <person name="Pal P."/>
            <person name="Suttle J.C."/>
            <person name="Spanner R.E."/>
            <person name="Neubauer J.D."/>
            <person name="Jurick W.M.II."/>
            <person name="Stott K.A."/>
            <person name="Secor G.A."/>
            <person name="Thomma B.P.H.J."/>
            <person name="Van de Peer Y."/>
            <person name="Townsend C.A."/>
            <person name="Bolton M.D."/>
        </authorList>
    </citation>
    <scope>NUCLEOTIDE SEQUENCE [LARGE SCALE GENOMIC DNA]</scope>
    <source>
        <strain evidence="9">CBS538.71</strain>
    </source>
</reference>
<feature type="transmembrane region" description="Helical" evidence="7">
    <location>
        <begin position="277"/>
        <end position="300"/>
    </location>
</feature>
<dbReference type="InterPro" id="IPR002293">
    <property type="entry name" value="AA/rel_permease1"/>
</dbReference>
<dbReference type="AlphaFoldDB" id="A0A2S6CBE0"/>
<evidence type="ECO:0000256" key="7">
    <source>
        <dbReference type="SAM" id="Phobius"/>
    </source>
</evidence>
<dbReference type="EMBL" id="PNEN01000503">
    <property type="protein sequence ID" value="PPJ57037.1"/>
    <property type="molecule type" value="Genomic_DNA"/>
</dbReference>
<evidence type="ECO:0000256" key="1">
    <source>
        <dbReference type="ARBA" id="ARBA00004141"/>
    </source>
</evidence>
<dbReference type="PANTHER" id="PTHR45649">
    <property type="entry name" value="AMINO-ACID PERMEASE BAT1"/>
    <property type="match status" value="1"/>
</dbReference>
<feature type="compositionally biased region" description="Basic and acidic residues" evidence="6">
    <location>
        <begin position="46"/>
        <end position="75"/>
    </location>
</feature>
<dbReference type="Proteomes" id="UP000237631">
    <property type="component" value="Unassembled WGS sequence"/>
</dbReference>
<keyword evidence="9" id="KW-1185">Reference proteome</keyword>
<feature type="region of interest" description="Disordered" evidence="6">
    <location>
        <begin position="553"/>
        <end position="575"/>
    </location>
</feature>
<feature type="transmembrane region" description="Helical" evidence="7">
    <location>
        <begin position="163"/>
        <end position="187"/>
    </location>
</feature>
<feature type="transmembrane region" description="Helical" evidence="7">
    <location>
        <begin position="118"/>
        <end position="142"/>
    </location>
</feature>
<evidence type="ECO:0000256" key="6">
    <source>
        <dbReference type="SAM" id="MobiDB-lite"/>
    </source>
</evidence>
<comment type="caution">
    <text evidence="8">The sequence shown here is derived from an EMBL/GenBank/DDBJ whole genome shotgun (WGS) entry which is preliminary data.</text>
</comment>
<dbReference type="SUPFAM" id="SSF81383">
    <property type="entry name" value="F-box domain"/>
    <property type="match status" value="1"/>
</dbReference>
<comment type="subcellular location">
    <subcellularLocation>
        <location evidence="1">Membrane</location>
        <topology evidence="1">Multi-pass membrane protein</topology>
    </subcellularLocation>
</comment>
<feature type="compositionally biased region" description="Low complexity" evidence="6">
    <location>
        <begin position="556"/>
        <end position="569"/>
    </location>
</feature>
<evidence type="ECO:0000256" key="5">
    <source>
        <dbReference type="ARBA" id="ARBA00023136"/>
    </source>
</evidence>
<feature type="transmembrane region" description="Helical" evidence="7">
    <location>
        <begin position="207"/>
        <end position="227"/>
    </location>
</feature>
<dbReference type="PANTHER" id="PTHR45649:SF4">
    <property type="entry name" value="TRANSPORTER, PUTATIVE (EUROFUNG)-RELATED"/>
    <property type="match status" value="1"/>
</dbReference>
<dbReference type="GO" id="GO:0022857">
    <property type="term" value="F:transmembrane transporter activity"/>
    <property type="evidence" value="ECO:0007669"/>
    <property type="project" value="InterPro"/>
</dbReference>
<keyword evidence="5 7" id="KW-0472">Membrane</keyword>
<evidence type="ECO:0000256" key="2">
    <source>
        <dbReference type="ARBA" id="ARBA00022448"/>
    </source>
</evidence>
<evidence type="ECO:0000256" key="3">
    <source>
        <dbReference type="ARBA" id="ARBA00022692"/>
    </source>
</evidence>
<feature type="transmembrane region" description="Helical" evidence="7">
    <location>
        <begin position="360"/>
        <end position="383"/>
    </location>
</feature>
<feature type="transmembrane region" description="Helical" evidence="7">
    <location>
        <begin position="415"/>
        <end position="433"/>
    </location>
</feature>
<protein>
    <recommendedName>
        <fullName evidence="10">F-box domain-containing protein</fullName>
    </recommendedName>
</protein>
<accession>A0A2S6CBE0</accession>
<sequence>MASGSSSSSSAQPAHMATEDVITKTQVSQNSRNMTQFDRIDDEDLDYHGHLKSSKEDDRGFTRNDQKDMSRMGKKQELRRNFRGLSTIAFVVILQGTWEVLLAASYQGMYSGGLAGLFWSYVWTFCGFSLVVVSLAEMASMAPTSGGQYHWVSEFAPAKYQKLLSYFTGWMSTLSWQAGTASGPFLVGTMIQSVAAINNTSYTGTNWQGTLCVWAITILVLFANVYGGNAMPVFQNLMLILHVFGFLTIIVCIWVLAPRNAASVVFTEFYNGGDWQTMGLALMVGQISAIYACICSDAAAHMSEEIKDASVTVPRAMIGSYVLNGGLGIIFLVTFLFSVVDLEGALEADYPFIYVFQNAFSIQAVNALSSIVIILIFAGTLSYNLSTSRQTWSFARDNGLPFSGWISKVNTKLEVPANAVIVTCAFTIVLSFINFGSDVAFNAIISLNLVSLMITYQVSIACVLYRRLYQPELLPKARWSLGKYGVAINIGGLAYSSFAFFWCFWPNIRNPSLADFNWSRAPISAFLFVSRAYKLDTRSASRLDKMADTHGEHDAAATTASSTNTTQPSSDDRFPPSNPYIAFQLALMDRNGGKARYASPFLTFDTTMAHTIRKVLRNRYFMHLLQNIFSRLSRRKLLVIERVCKFWQEVLIYYSSSLEERLFYCAVEKRTVCVFEMNEMKNVPVTSTSGSKFEFETLKLVDRIPETVGPLCVPREKGKGGKMFYGVETKQNPYLLRSVKYTPDFLYSGLKFSYQIFSGTRFNIPTETLVEIRNFGLVDSRMGMFLTQPPVREVRVSVLNSFGEDDEGGTSKTKKKTLETGEDEAVEPSVRDLVVREEGGVRLKHLIREIGPDLVQERFAEWTVSILVEKGSLVGGETAVFPKEMDRAEADERGLLERITDEMELD</sequence>
<dbReference type="OrthoDB" id="3257095at2759"/>
<evidence type="ECO:0000256" key="4">
    <source>
        <dbReference type="ARBA" id="ARBA00022989"/>
    </source>
</evidence>
<organism evidence="8 9">
    <name type="scientific">Cercospora berteroae</name>
    <dbReference type="NCBI Taxonomy" id="357750"/>
    <lineage>
        <taxon>Eukaryota</taxon>
        <taxon>Fungi</taxon>
        <taxon>Dikarya</taxon>
        <taxon>Ascomycota</taxon>
        <taxon>Pezizomycotina</taxon>
        <taxon>Dothideomycetes</taxon>
        <taxon>Dothideomycetidae</taxon>
        <taxon>Mycosphaerellales</taxon>
        <taxon>Mycosphaerellaceae</taxon>
        <taxon>Cercospora</taxon>
    </lineage>
</organism>
<feature type="transmembrane region" description="Helical" evidence="7">
    <location>
        <begin position="439"/>
        <end position="465"/>
    </location>
</feature>
<proteinExistence type="predicted"/>
<feature type="region of interest" description="Disordered" evidence="6">
    <location>
        <begin position="1"/>
        <end position="75"/>
    </location>
</feature>
<dbReference type="GO" id="GO:0016020">
    <property type="term" value="C:membrane"/>
    <property type="evidence" value="ECO:0007669"/>
    <property type="project" value="UniProtKB-SubCell"/>
</dbReference>
<feature type="transmembrane region" description="Helical" evidence="7">
    <location>
        <begin position="486"/>
        <end position="505"/>
    </location>
</feature>
<feature type="region of interest" description="Disordered" evidence="6">
    <location>
        <begin position="802"/>
        <end position="823"/>
    </location>
</feature>